<dbReference type="AlphaFoldDB" id="K0T3J3"/>
<dbReference type="OMA" id="PEHQWLA"/>
<accession>K0T3J3</accession>
<evidence type="ECO:0000313" key="6">
    <source>
        <dbReference type="Proteomes" id="UP000266841"/>
    </source>
</evidence>
<feature type="domain" description="Peptidase S9 prolyl oligopeptidase catalytic" evidence="4">
    <location>
        <begin position="472"/>
        <end position="684"/>
    </location>
</feature>
<dbReference type="PANTHER" id="PTHR42776:SF27">
    <property type="entry name" value="DIPEPTIDYL PEPTIDASE FAMILY MEMBER 6"/>
    <property type="match status" value="1"/>
</dbReference>
<dbReference type="InterPro" id="IPR011659">
    <property type="entry name" value="WD40"/>
</dbReference>
<evidence type="ECO:0000313" key="5">
    <source>
        <dbReference type="EMBL" id="EJK73213.1"/>
    </source>
</evidence>
<dbReference type="Proteomes" id="UP000266841">
    <property type="component" value="Unassembled WGS sequence"/>
</dbReference>
<reference evidence="5 6" key="1">
    <citation type="journal article" date="2012" name="Genome Biol.">
        <title>Genome and low-iron response of an oceanic diatom adapted to chronic iron limitation.</title>
        <authorList>
            <person name="Lommer M."/>
            <person name="Specht M."/>
            <person name="Roy A.S."/>
            <person name="Kraemer L."/>
            <person name="Andreson R."/>
            <person name="Gutowska M.A."/>
            <person name="Wolf J."/>
            <person name="Bergner S.V."/>
            <person name="Schilhabel M.B."/>
            <person name="Klostermeier U.C."/>
            <person name="Beiko R.G."/>
            <person name="Rosenstiel P."/>
            <person name="Hippler M."/>
            <person name="Laroche J."/>
        </authorList>
    </citation>
    <scope>NUCLEOTIDE SEQUENCE [LARGE SCALE GENOMIC DNA]</scope>
    <source>
        <strain evidence="5 6">CCMP1005</strain>
    </source>
</reference>
<proteinExistence type="predicted"/>
<dbReference type="InterPro" id="IPR001375">
    <property type="entry name" value="Peptidase_S9_cat"/>
</dbReference>
<comment type="caution">
    <text evidence="5">The sequence shown here is derived from an EMBL/GenBank/DDBJ whole genome shotgun (WGS) entry which is preliminary data.</text>
</comment>
<keyword evidence="2" id="KW-0720">Serine protease</keyword>
<dbReference type="GO" id="GO:0006508">
    <property type="term" value="P:proteolysis"/>
    <property type="evidence" value="ECO:0007669"/>
    <property type="project" value="InterPro"/>
</dbReference>
<dbReference type="InterPro" id="IPR011042">
    <property type="entry name" value="6-blade_b-propeller_TolB-like"/>
</dbReference>
<organism evidence="5 6">
    <name type="scientific">Thalassiosira oceanica</name>
    <name type="common">Marine diatom</name>
    <dbReference type="NCBI Taxonomy" id="159749"/>
    <lineage>
        <taxon>Eukaryota</taxon>
        <taxon>Sar</taxon>
        <taxon>Stramenopiles</taxon>
        <taxon>Ochrophyta</taxon>
        <taxon>Bacillariophyta</taxon>
        <taxon>Coscinodiscophyceae</taxon>
        <taxon>Thalassiosirophycidae</taxon>
        <taxon>Thalassiosirales</taxon>
        <taxon>Thalassiosiraceae</taxon>
        <taxon>Thalassiosira</taxon>
    </lineage>
</organism>
<protein>
    <recommendedName>
        <fullName evidence="4">Peptidase S9 prolyl oligopeptidase catalytic domain-containing protein</fullName>
    </recommendedName>
</protein>
<dbReference type="eggNOG" id="KOG2100">
    <property type="taxonomic scope" value="Eukaryota"/>
</dbReference>
<dbReference type="SUPFAM" id="SSF82171">
    <property type="entry name" value="DPP6 N-terminal domain-like"/>
    <property type="match status" value="1"/>
</dbReference>
<dbReference type="Pfam" id="PF07676">
    <property type="entry name" value="PD40"/>
    <property type="match status" value="1"/>
</dbReference>
<gene>
    <name evidence="5" type="ORF">THAOC_05173</name>
</gene>
<feature type="chain" id="PRO_5003838213" description="Peptidase S9 prolyl oligopeptidase catalytic domain-containing protein" evidence="3">
    <location>
        <begin position="19"/>
        <end position="710"/>
    </location>
</feature>
<dbReference type="EMBL" id="AGNL01004684">
    <property type="protein sequence ID" value="EJK73213.1"/>
    <property type="molecule type" value="Genomic_DNA"/>
</dbReference>
<keyword evidence="3" id="KW-0732">Signal</keyword>
<dbReference type="PANTHER" id="PTHR42776">
    <property type="entry name" value="SERINE PEPTIDASE S9 FAMILY MEMBER"/>
    <property type="match status" value="1"/>
</dbReference>
<dbReference type="Gene3D" id="2.120.10.30">
    <property type="entry name" value="TolB, C-terminal domain"/>
    <property type="match status" value="1"/>
</dbReference>
<keyword evidence="6" id="KW-1185">Reference proteome</keyword>
<evidence type="ECO:0000256" key="3">
    <source>
        <dbReference type="SAM" id="SignalP"/>
    </source>
</evidence>
<dbReference type="SUPFAM" id="SSF53474">
    <property type="entry name" value="alpha/beta-Hydrolases"/>
    <property type="match status" value="1"/>
</dbReference>
<dbReference type="InterPro" id="IPR029058">
    <property type="entry name" value="AB_hydrolase_fold"/>
</dbReference>
<feature type="signal peptide" evidence="3">
    <location>
        <begin position="1"/>
        <end position="18"/>
    </location>
</feature>
<name>K0T3J3_THAOC</name>
<sequence length="710" mass="78278">MPTFALAALVLPFVGSGAFTLPTASPRSLSGFATSSVPRHNPIMSMARTTSEELIPRDVLFGNPENTSPILSPDGNYLAYLAPSPDGVMNIVSLALSFVRDLNNQATNGDAKANDRQITDDKKRAIRSLSWAYDNKSIFFMQDKAGDENFHLYVTDALPTESVDENGVPLARDLTPGDNVKASTIITNHRYPDEILIGTNERDPQIFDIYRCNYQTGEKVLDTLNPGDVVGWGAEDDSFTIRSATVKNPMDSSSTVRIRDSIDAEFKDVFHFPYGEEGGLLDFCADGGKTGYLRSTIGRDTSALLKVDLATGETLEEIFSNDQADIGGVTLDKDTKEVRAVTYNYARTERVFMDQDLEADYNFLMTQLPNPNCEIGVSSRSLDETKWIISMLRSDGPTEYMIYDKPNKAVTPLFVSNPKLLPYKFSQMEDVRIPAHDGMELVGYLTRSVTEGPSPIVLLVHGGPWARDYFGFNPSAQWFANRGYATLQVNFRGSTGYGKSFLHKGDKQWGVGDMQHDLTSAVNWAIEQGIADPDNVCIYGGSYGGYACLAGLTFTPELYKCGVDVVGPSNIKTLLDSIPDYWKPIRNDMLLKIGDVDGDEEFNRKISPLFHVDSIKAPLLIGQGANDPRVKQAEADQIAFTMKEKGIPCEYVLYPDEGHGFARPENRIDFNGRVEKFLAEHLGGRAEEFDEVEGATAQFPLLEKAAAAAM</sequence>
<dbReference type="GO" id="GO:0004252">
    <property type="term" value="F:serine-type endopeptidase activity"/>
    <property type="evidence" value="ECO:0007669"/>
    <property type="project" value="TreeGrafter"/>
</dbReference>
<keyword evidence="1" id="KW-0378">Hydrolase</keyword>
<keyword evidence="2" id="KW-0645">Protease</keyword>
<dbReference type="Pfam" id="PF00326">
    <property type="entry name" value="Peptidase_S9"/>
    <property type="match status" value="1"/>
</dbReference>
<evidence type="ECO:0000256" key="1">
    <source>
        <dbReference type="ARBA" id="ARBA00022801"/>
    </source>
</evidence>
<evidence type="ECO:0000256" key="2">
    <source>
        <dbReference type="ARBA" id="ARBA00022825"/>
    </source>
</evidence>
<dbReference type="Gene3D" id="3.40.50.1820">
    <property type="entry name" value="alpha/beta hydrolase"/>
    <property type="match status" value="1"/>
</dbReference>
<evidence type="ECO:0000259" key="4">
    <source>
        <dbReference type="Pfam" id="PF00326"/>
    </source>
</evidence>
<dbReference type="OrthoDB" id="416344at2759"/>